<reference evidence="2 3" key="2">
    <citation type="journal article" date="2024" name="Int. J. Syst. Evol. Microbiol.">
        <title>Promethearchaeum syntrophicum gen. nov., sp. nov., an anaerobic, obligately syntrophic archaeon, the first isolate of the lineage 'Asgard' archaea, and proposal of the new archaeal phylum Promethearchaeota phyl. nov. and kingdom Promethearchaeati regn. nov.</title>
        <authorList>
            <person name="Imachi H."/>
            <person name="Nobu M.K."/>
            <person name="Kato S."/>
            <person name="Takaki Y."/>
            <person name="Miyazaki M."/>
            <person name="Miyata M."/>
            <person name="Ogawara M."/>
            <person name="Saito Y."/>
            <person name="Sakai S."/>
            <person name="Tahara Y.O."/>
            <person name="Takano Y."/>
            <person name="Tasumi E."/>
            <person name="Uematsu K."/>
            <person name="Yoshimura T."/>
            <person name="Itoh T."/>
            <person name="Ohkuma M."/>
            <person name="Takai K."/>
        </authorList>
    </citation>
    <scope>NUCLEOTIDE SEQUENCE [LARGE SCALE GENOMIC DNA]</scope>
    <source>
        <strain evidence="2 3">MK-D1</strain>
    </source>
</reference>
<organism evidence="2 3">
    <name type="scientific">Promethearchaeum syntrophicum</name>
    <dbReference type="NCBI Taxonomy" id="2594042"/>
    <lineage>
        <taxon>Archaea</taxon>
        <taxon>Promethearchaeati</taxon>
        <taxon>Promethearchaeota</taxon>
        <taxon>Promethearchaeia</taxon>
        <taxon>Promethearchaeales</taxon>
        <taxon>Promethearchaeaceae</taxon>
        <taxon>Promethearchaeum</taxon>
    </lineage>
</organism>
<dbReference type="InterPro" id="IPR017850">
    <property type="entry name" value="Alkaline_phosphatase_core_sf"/>
</dbReference>
<dbReference type="SUPFAM" id="SSF53649">
    <property type="entry name" value="Alkaline phosphatase-like"/>
    <property type="match status" value="1"/>
</dbReference>
<dbReference type="EMBL" id="CP042905">
    <property type="protein sequence ID" value="QEE16070.1"/>
    <property type="molecule type" value="Genomic_DNA"/>
</dbReference>
<gene>
    <name evidence="2" type="ORF">DSAG12_01898</name>
</gene>
<dbReference type="PANTHER" id="PTHR42693:SF33">
    <property type="entry name" value="ARYLSULFATASE"/>
    <property type="match status" value="1"/>
</dbReference>
<proteinExistence type="inferred from homology"/>
<dbReference type="Proteomes" id="UP000321408">
    <property type="component" value="Chromosome"/>
</dbReference>
<accession>A0A5B9DBF5</accession>
<dbReference type="GO" id="GO:0004065">
    <property type="term" value="F:arylsulfatase activity"/>
    <property type="evidence" value="ECO:0007669"/>
    <property type="project" value="TreeGrafter"/>
</dbReference>
<evidence type="ECO:0000313" key="3">
    <source>
        <dbReference type="Proteomes" id="UP000321408"/>
    </source>
</evidence>
<reference evidence="2 3" key="1">
    <citation type="journal article" date="2020" name="Nature">
        <title>Isolation of an archaeon at the prokaryote-eukaryote interface.</title>
        <authorList>
            <person name="Imachi H."/>
            <person name="Nobu M.K."/>
            <person name="Nakahara N."/>
            <person name="Morono Y."/>
            <person name="Ogawara M."/>
            <person name="Takaki Y."/>
            <person name="Takano Y."/>
            <person name="Uematsu K."/>
            <person name="Ikuta T."/>
            <person name="Ito M."/>
            <person name="Matsui Y."/>
            <person name="Miyazaki M."/>
            <person name="Murata K."/>
            <person name="Saito Y."/>
            <person name="Sakai S."/>
            <person name="Song C."/>
            <person name="Tasumi E."/>
            <person name="Yamanaka Y."/>
            <person name="Yamaguchi T."/>
            <person name="Kamagata Y."/>
            <person name="Tamaki H."/>
            <person name="Takai K."/>
        </authorList>
    </citation>
    <scope>NUCLEOTIDE SEQUENCE [LARGE SCALE GENOMIC DNA]</scope>
    <source>
        <strain evidence="2 3">MK-D1</strain>
    </source>
</reference>
<dbReference type="InterPro" id="IPR050738">
    <property type="entry name" value="Sulfatase"/>
</dbReference>
<keyword evidence="3" id="KW-1185">Reference proteome</keyword>
<dbReference type="RefSeq" id="WP_147662956.1">
    <property type="nucleotide sequence ID" value="NZ_CP042905.2"/>
</dbReference>
<dbReference type="GeneID" id="41329889"/>
<evidence type="ECO:0000256" key="1">
    <source>
        <dbReference type="ARBA" id="ARBA00008779"/>
    </source>
</evidence>
<evidence type="ECO:0000313" key="2">
    <source>
        <dbReference type="EMBL" id="QEE16070.1"/>
    </source>
</evidence>
<comment type="similarity">
    <text evidence="1">Belongs to the sulfatase family.</text>
</comment>
<dbReference type="PANTHER" id="PTHR42693">
    <property type="entry name" value="ARYLSULFATASE FAMILY MEMBER"/>
    <property type="match status" value="1"/>
</dbReference>
<dbReference type="AlphaFoldDB" id="A0A5B9DBF5"/>
<dbReference type="Gene3D" id="3.40.720.10">
    <property type="entry name" value="Alkaline Phosphatase, subunit A"/>
    <property type="match status" value="2"/>
</dbReference>
<name>A0A5B9DBF5_9ARCH</name>
<protein>
    <submittedName>
        <fullName evidence="2">Alkaline phosphatase family protein</fullName>
    </submittedName>
</protein>
<sequence>MNIIWILTDGICNYERPGDSFGILPAYKKLREENEGFFFTNALTSFGSTIFSLFSMFTGRFPAYVFPDYYTSSASFLPEFENAHHLKKLEDNNYSINSILFWQEGYNIYRKILNPYYKEGIFIGERMIESKEMYELFLEQVKKCETSDNNFLYVHFRPADSNMDTYVQKTIDYLKKSKLWDESIIIINSDHGYSDNWKWYKRMNLLHFDDISQSTLNAILYMKFPKNISSVKPRVIDKRVYLMDIVETILDYLEIKPNHERESISFKKLIEEDIDINKNRIVRSDCYLLFQPIIKTAILKGKWNLYIETYKKVLYNLEDRKLKYIKKKGGFLKIPKRIDYKDEYPEVFNELNNKYLETEKKAYNIASKYVEFYFKQSELSKLKNKLVFIPPQFPPTLVSMLKENLSSNNKILSSHELLQEKSKEEIEIILIYNRLTGYGLKKLIRKYKKFSKNFIIIDTHLKNAENKLNQLGYWNYVKRTYKARDRQIFQRWREVLTFIFYFPAYLNKSIKKYY</sequence>
<dbReference type="KEGG" id="psyt:DSAG12_01898"/>